<keyword evidence="1" id="KW-1133">Transmembrane helix</keyword>
<dbReference type="Proteomes" id="UP000298663">
    <property type="component" value="Unassembled WGS sequence"/>
</dbReference>
<evidence type="ECO:0000256" key="1">
    <source>
        <dbReference type="SAM" id="Phobius"/>
    </source>
</evidence>
<proteinExistence type="predicted"/>
<dbReference type="AlphaFoldDB" id="A0A4U5MK13"/>
<organism evidence="2 3">
    <name type="scientific">Steinernema carpocapsae</name>
    <name type="common">Entomopathogenic nematode</name>
    <dbReference type="NCBI Taxonomy" id="34508"/>
    <lineage>
        <taxon>Eukaryota</taxon>
        <taxon>Metazoa</taxon>
        <taxon>Ecdysozoa</taxon>
        <taxon>Nematoda</taxon>
        <taxon>Chromadorea</taxon>
        <taxon>Rhabditida</taxon>
        <taxon>Tylenchina</taxon>
        <taxon>Panagrolaimomorpha</taxon>
        <taxon>Strongyloidoidea</taxon>
        <taxon>Steinernematidae</taxon>
        <taxon>Steinernema</taxon>
    </lineage>
</organism>
<evidence type="ECO:0000313" key="3">
    <source>
        <dbReference type="Proteomes" id="UP000298663"/>
    </source>
</evidence>
<accession>A0A4U5MK13</accession>
<keyword evidence="3" id="KW-1185">Reference proteome</keyword>
<name>A0A4U5MK13_STECR</name>
<gene>
    <name evidence="2" type="ORF">L596_021866</name>
</gene>
<evidence type="ECO:0000313" key="2">
    <source>
        <dbReference type="EMBL" id="TKR69756.1"/>
    </source>
</evidence>
<reference evidence="2 3" key="1">
    <citation type="journal article" date="2015" name="Genome Biol.">
        <title>Comparative genomics of Steinernema reveals deeply conserved gene regulatory networks.</title>
        <authorList>
            <person name="Dillman A.R."/>
            <person name="Macchietto M."/>
            <person name="Porter C.F."/>
            <person name="Rogers A."/>
            <person name="Williams B."/>
            <person name="Antoshechkin I."/>
            <person name="Lee M.M."/>
            <person name="Goodwin Z."/>
            <person name="Lu X."/>
            <person name="Lewis E.E."/>
            <person name="Goodrich-Blair H."/>
            <person name="Stock S.P."/>
            <person name="Adams B.J."/>
            <person name="Sternberg P.W."/>
            <person name="Mortazavi A."/>
        </authorList>
    </citation>
    <scope>NUCLEOTIDE SEQUENCE [LARGE SCALE GENOMIC DNA]</scope>
    <source>
        <strain evidence="2 3">ALL</strain>
    </source>
</reference>
<feature type="transmembrane region" description="Helical" evidence="1">
    <location>
        <begin position="102"/>
        <end position="122"/>
    </location>
</feature>
<reference evidence="2 3" key="2">
    <citation type="journal article" date="2019" name="G3 (Bethesda)">
        <title>Hybrid Assembly of the Genome of the Entomopathogenic Nematode Steinernema carpocapsae Identifies the X-Chromosome.</title>
        <authorList>
            <person name="Serra L."/>
            <person name="Macchietto M."/>
            <person name="Macias-Munoz A."/>
            <person name="McGill C.J."/>
            <person name="Rodriguez I.M."/>
            <person name="Rodriguez B."/>
            <person name="Murad R."/>
            <person name="Mortazavi A."/>
        </authorList>
    </citation>
    <scope>NUCLEOTIDE SEQUENCE [LARGE SCALE GENOMIC DNA]</scope>
    <source>
        <strain evidence="2 3">ALL</strain>
    </source>
</reference>
<protein>
    <submittedName>
        <fullName evidence="2">Uncharacterized protein</fullName>
    </submittedName>
</protein>
<keyword evidence="1" id="KW-0472">Membrane</keyword>
<keyword evidence="1" id="KW-0812">Transmembrane</keyword>
<dbReference type="EMBL" id="AZBU02000007">
    <property type="protein sequence ID" value="TKR69756.1"/>
    <property type="molecule type" value="Genomic_DNA"/>
</dbReference>
<comment type="caution">
    <text evidence="2">The sequence shown here is derived from an EMBL/GenBank/DDBJ whole genome shotgun (WGS) entry which is preliminary data.</text>
</comment>
<sequence length="123" mass="14272">MITPTPGRLKHLFIDLEEHRTLIVQRLPEASVSSFFERALFDRSKIELIFEVLDVEMVSGQILFCRMGQRFHRLRLISISRCEALRAHNRFMKSVDHHKFNGLNNFTNLSSISLLASLIFLAS</sequence>